<dbReference type="EMBL" id="JBFPKE010000005">
    <property type="protein sequence ID" value="MEX3751985.1"/>
    <property type="molecule type" value="Genomic_DNA"/>
</dbReference>
<gene>
    <name evidence="1" type="ORF">AB3X84_18495</name>
</gene>
<evidence type="ECO:0000313" key="1">
    <source>
        <dbReference type="EMBL" id="MEX3751985.1"/>
    </source>
</evidence>
<sequence length="865" mass="96497">MTEKKKATAPKAFAATASKVKGVRRESDTSLGWVERQHPQLAAWRTLALMWLKGETRGVAKRLLALAAFFERYLVQQGLPVDPAVLLARNTVVPDFYRTTCPDSVDGINYNNYVHAFLHFVLLREFSEATDDGQMVVSPAFRNPIPKMTMAGFPKRDESVHSPLPYGYIDELRRMLAAGPSFRDWQWAQGALGADIGQRGRSGPDWFEVAEDQIDRNDPDCVWRERPMKNGTRLEMWSPVRWVALLVKLILPLRTFQVRMLDSGEADTWRYEAGVWVLSPSGLAQGSERRPLQQGVFRRSNPLADGEAVPAVLYINTNKTADIAKTGIEKGYVLPWSVSGPVHQDVFYWLEKLRNWQEKYNPVTRRTSWAELDGRHMNVKSDVQLAGYPDACFLFRLPEAQDGERHLPIRDGGLDVCWFSMLEALELRLADRGETHRNGSPIVFLPAVEERSGAPKTLFPLHSLRVSLITALALEGRVPFPVLQKLVGHSRLLMTIYYTKPGATHIRDLLLGATERLEANKEASIQNFLLDTAHDELLKKAICNSVPSLAAAIPQHPAARNPAGWMPMHHGMCLVGGNTSEVEDNGSVGGCFNGGPNLGSPSSPKYGPVPGGSRNCVRCRWFVTEPHHLPALAAQFNTLAYHFDEARNVCLAREDELQGLKKQRIDAEDSGQPFARQDAYRQAERVWESAMKRFSDMAEDLVACWRLIERCKAALDTPQGDGTQLVTAGTVADVQVAFEETESELLQLAGVCESVEVYPDLQPGKAVFRRSQLLDGVLYRDDRSPVFMLLSEQEQLLAGNAFMRRLAQQMNPANPALGQREVIRLMDAGVRLSQHFDIDLSSLPHASRPVQTFPAGPRTLTGAEA</sequence>
<dbReference type="Pfam" id="PF13009">
    <property type="entry name" value="Integrase_2"/>
    <property type="match status" value="1"/>
</dbReference>
<dbReference type="InterPro" id="IPR024965">
    <property type="entry name" value="Putative_integrase"/>
</dbReference>
<dbReference type="RefSeq" id="WP_368608394.1">
    <property type="nucleotide sequence ID" value="NZ_JBFPKB010000006.1"/>
</dbReference>
<reference evidence="1 2" key="1">
    <citation type="submission" date="2024-07" db="EMBL/GenBank/DDBJ databases">
        <title>A survey of Mimosa microsymbionts across Brazilian biomes reveals a high diversity of Paraburkholderia nodulating endemic species, but also that Cupriavidus is common as a symbiont of widespread species.</title>
        <authorList>
            <person name="Rouws L."/>
            <person name="Barauna A."/>
            <person name="Beukes C."/>
            <person name="Rouws J.R.C."/>
            <person name="De Faria S.M."/>
            <person name="Gross E."/>
            <person name="Bueno Dos Reis Junior F."/>
            <person name="Simon M.F."/>
            <person name="Maluk M."/>
            <person name="Odee D.W."/>
            <person name="Kenicer G."/>
            <person name="Young J.P.W."/>
            <person name="Reis V.M."/>
            <person name="Zilli J."/>
            <person name="James E.K."/>
        </authorList>
    </citation>
    <scope>NUCLEOTIDE SEQUENCE [LARGE SCALE GENOMIC DNA]</scope>
    <source>
        <strain evidence="1 2">BR14375</strain>
    </source>
</reference>
<accession>A0ABV3WFG5</accession>
<name>A0ABV3WFG5_9BURK</name>
<dbReference type="Proteomes" id="UP001558535">
    <property type="component" value="Unassembled WGS sequence"/>
</dbReference>
<comment type="caution">
    <text evidence="1">The sequence shown here is derived from an EMBL/GenBank/DDBJ whole genome shotgun (WGS) entry which is preliminary data.</text>
</comment>
<protein>
    <submittedName>
        <fullName evidence="1">VPA1269 family protein</fullName>
    </submittedName>
</protein>
<keyword evidence="2" id="KW-1185">Reference proteome</keyword>
<dbReference type="SUPFAM" id="SSF56349">
    <property type="entry name" value="DNA breaking-rejoining enzymes"/>
    <property type="match status" value="1"/>
</dbReference>
<evidence type="ECO:0000313" key="2">
    <source>
        <dbReference type="Proteomes" id="UP001558535"/>
    </source>
</evidence>
<organism evidence="1 2">
    <name type="scientific">Paraburkholderia phenoliruptrix</name>
    <dbReference type="NCBI Taxonomy" id="252970"/>
    <lineage>
        <taxon>Bacteria</taxon>
        <taxon>Pseudomonadati</taxon>
        <taxon>Pseudomonadota</taxon>
        <taxon>Betaproteobacteria</taxon>
        <taxon>Burkholderiales</taxon>
        <taxon>Burkholderiaceae</taxon>
        <taxon>Paraburkholderia</taxon>
    </lineage>
</organism>
<dbReference type="InterPro" id="IPR011010">
    <property type="entry name" value="DNA_brk_join_enz"/>
</dbReference>
<proteinExistence type="predicted"/>